<accession>A0ABS6BY90</accession>
<gene>
    <name evidence="1" type="ORF">KPL37_17840</name>
</gene>
<organism evidence="1 2">
    <name type="scientific">Clostridium frigoris</name>
    <dbReference type="NCBI Taxonomy" id="205327"/>
    <lineage>
        <taxon>Bacteria</taxon>
        <taxon>Bacillati</taxon>
        <taxon>Bacillota</taxon>
        <taxon>Clostridia</taxon>
        <taxon>Eubacteriales</taxon>
        <taxon>Clostridiaceae</taxon>
        <taxon>Clostridium</taxon>
    </lineage>
</organism>
<comment type="caution">
    <text evidence="1">The sequence shown here is derived from an EMBL/GenBank/DDBJ whole genome shotgun (WGS) entry which is preliminary data.</text>
</comment>
<dbReference type="RefSeq" id="WP_216151440.1">
    <property type="nucleotide sequence ID" value="NZ_JAHLDV010000074.1"/>
</dbReference>
<dbReference type="EMBL" id="JAHLDV010000074">
    <property type="protein sequence ID" value="MBU3161572.1"/>
    <property type="molecule type" value="Genomic_DNA"/>
</dbReference>
<sequence length="68" mass="7938">MIKKLLVVLSLFVILLHSTFVSEVYILIPENEPPCYLIFEDENKLLSLRFNGDIDKLSKILNFKLNKN</sequence>
<dbReference type="Proteomes" id="UP000776252">
    <property type="component" value="Unassembled WGS sequence"/>
</dbReference>
<proteinExistence type="predicted"/>
<reference evidence="1 2" key="1">
    <citation type="submission" date="2021-06" db="EMBL/GenBank/DDBJ databases">
        <title>Clostridia strains as spoilage organisms.</title>
        <authorList>
            <person name="Wambui J."/>
            <person name="Stephan R."/>
            <person name="Stevens M.J.A."/>
        </authorList>
    </citation>
    <scope>NUCLEOTIDE SEQUENCE [LARGE SCALE GENOMIC DNA]</scope>
    <source>
        <strain evidence="1 2">DSM 14204</strain>
    </source>
</reference>
<protein>
    <submittedName>
        <fullName evidence="1">Uncharacterized protein</fullName>
    </submittedName>
</protein>
<evidence type="ECO:0000313" key="1">
    <source>
        <dbReference type="EMBL" id="MBU3161572.1"/>
    </source>
</evidence>
<evidence type="ECO:0000313" key="2">
    <source>
        <dbReference type="Proteomes" id="UP000776252"/>
    </source>
</evidence>
<name>A0ABS6BY90_9CLOT</name>
<keyword evidence="2" id="KW-1185">Reference proteome</keyword>